<protein>
    <submittedName>
        <fullName evidence="4">FecR family protein</fullName>
    </submittedName>
</protein>
<feature type="domain" description="FecR N-terminal" evidence="3">
    <location>
        <begin position="14"/>
        <end position="54"/>
    </location>
</feature>
<feature type="domain" description="FecR protein" evidence="2">
    <location>
        <begin position="123"/>
        <end position="215"/>
    </location>
</feature>
<name>A0AA50CR11_9HYPH</name>
<reference evidence="4 5" key="1">
    <citation type="submission" date="2023-08" db="EMBL/GenBank/DDBJ databases">
        <title>Pathogen: clinical or host-associated sample.</title>
        <authorList>
            <person name="Hergert J."/>
            <person name="Casey R."/>
            <person name="Wagner J."/>
            <person name="Young E.L."/>
            <person name="Oakeson K.F."/>
        </authorList>
    </citation>
    <scope>NUCLEOTIDE SEQUENCE [LARGE SCALE GENOMIC DNA]</scope>
    <source>
        <strain evidence="4 5">1760953</strain>
        <plasmid evidence="4 5">unnamed1</plasmid>
    </source>
</reference>
<dbReference type="Proteomes" id="UP001234585">
    <property type="component" value="Plasmid unnamed1"/>
</dbReference>
<keyword evidence="1" id="KW-1133">Transmembrane helix</keyword>
<evidence type="ECO:0000259" key="2">
    <source>
        <dbReference type="Pfam" id="PF04773"/>
    </source>
</evidence>
<keyword evidence="1" id="KW-0812">Transmembrane</keyword>
<sequence>MRDTGTDIPQAIAEEAAGWMIALQEEPGDHLCRDRFEHWLDQSEQHRQAWLRLQVAWQALGATVPVLKESWKDAAHASAPPRPYRPRRAGLARRAGMFGAAAAALLCLAFIVGPAIMLRMEADYRTQTAESRTIALEDGSLVHLSGASAIATDFANGRRAVRLLAGEAFFEVTPDKNRPFTVDANGVEVTVLGTKFDVHTDGDLTVVALAEGSVKASVGRDATEEFLAPGDQLTANTATGEVSRATIPVSDIATWRDGKIFVVDATIGSVVEQIRRYHPAWISLPDNTLASRRVTGFYDLRNPDQALQALVMPYGGKVRRVSPIARLISRL</sequence>
<organism evidence="4 5">
    <name type="scientific">Shinella sumterensis</name>
    <dbReference type="NCBI Taxonomy" id="1967501"/>
    <lineage>
        <taxon>Bacteria</taxon>
        <taxon>Pseudomonadati</taxon>
        <taxon>Pseudomonadota</taxon>
        <taxon>Alphaproteobacteria</taxon>
        <taxon>Hyphomicrobiales</taxon>
        <taxon>Rhizobiaceae</taxon>
        <taxon>Shinella</taxon>
    </lineage>
</organism>
<gene>
    <name evidence="4" type="ORF">Q9313_20760</name>
</gene>
<geneLocation type="plasmid" evidence="4 5">
    <name>unnamed1</name>
</geneLocation>
<dbReference type="AlphaFoldDB" id="A0AA50CR11"/>
<evidence type="ECO:0000256" key="1">
    <source>
        <dbReference type="SAM" id="Phobius"/>
    </source>
</evidence>
<dbReference type="EMBL" id="CP132303">
    <property type="protein sequence ID" value="WLS00493.1"/>
    <property type="molecule type" value="Genomic_DNA"/>
</dbReference>
<proteinExistence type="predicted"/>
<dbReference type="InterPro" id="IPR012373">
    <property type="entry name" value="Ferrdict_sens_TM"/>
</dbReference>
<dbReference type="PANTHER" id="PTHR30273:SF2">
    <property type="entry name" value="PROTEIN FECR"/>
    <property type="match status" value="1"/>
</dbReference>
<keyword evidence="1" id="KW-0472">Membrane</keyword>
<keyword evidence="5" id="KW-1185">Reference proteome</keyword>
<dbReference type="Gene3D" id="2.60.120.1440">
    <property type="match status" value="1"/>
</dbReference>
<dbReference type="GO" id="GO:0016989">
    <property type="term" value="F:sigma factor antagonist activity"/>
    <property type="evidence" value="ECO:0007669"/>
    <property type="project" value="TreeGrafter"/>
</dbReference>
<dbReference type="Pfam" id="PF04773">
    <property type="entry name" value="FecR"/>
    <property type="match status" value="1"/>
</dbReference>
<dbReference type="InterPro" id="IPR006860">
    <property type="entry name" value="FecR"/>
</dbReference>
<evidence type="ECO:0000313" key="5">
    <source>
        <dbReference type="Proteomes" id="UP001234585"/>
    </source>
</evidence>
<keyword evidence="4" id="KW-0614">Plasmid</keyword>
<dbReference type="RefSeq" id="WP_306040173.1">
    <property type="nucleotide sequence ID" value="NZ_CP132303.1"/>
</dbReference>
<dbReference type="InterPro" id="IPR032623">
    <property type="entry name" value="FecR_N"/>
</dbReference>
<dbReference type="Pfam" id="PF16220">
    <property type="entry name" value="DUF4880"/>
    <property type="match status" value="1"/>
</dbReference>
<dbReference type="PIRSF" id="PIRSF018266">
    <property type="entry name" value="FecR"/>
    <property type="match status" value="1"/>
</dbReference>
<accession>A0AA50CR11</accession>
<dbReference type="PANTHER" id="PTHR30273">
    <property type="entry name" value="PERIPLASMIC SIGNAL SENSOR AND SIGMA FACTOR ACTIVATOR FECR-RELATED"/>
    <property type="match status" value="1"/>
</dbReference>
<evidence type="ECO:0000259" key="3">
    <source>
        <dbReference type="Pfam" id="PF16220"/>
    </source>
</evidence>
<feature type="transmembrane region" description="Helical" evidence="1">
    <location>
        <begin position="95"/>
        <end position="118"/>
    </location>
</feature>
<evidence type="ECO:0000313" key="4">
    <source>
        <dbReference type="EMBL" id="WLS00493.1"/>
    </source>
</evidence>